<dbReference type="Gene3D" id="3.10.20.260">
    <property type="entry name" value="NEDD8-activating enzyme E1, catalytic subunit"/>
    <property type="match status" value="1"/>
</dbReference>
<dbReference type="GO" id="GO:0005524">
    <property type="term" value="F:ATP binding"/>
    <property type="evidence" value="ECO:0007669"/>
    <property type="project" value="UniProtKB-KW"/>
</dbReference>
<comment type="similarity">
    <text evidence="2">Belongs to the TAFA family.</text>
</comment>
<dbReference type="Pfam" id="PF08825">
    <property type="entry name" value="E2_bind"/>
    <property type="match status" value="1"/>
</dbReference>
<comment type="similarity">
    <text evidence="3">Belongs to the ubiquitin-activating E1 family. UBA3 subfamily.</text>
</comment>
<dbReference type="InterPro" id="IPR035985">
    <property type="entry name" value="Ubiquitin-activating_enz"/>
</dbReference>
<dbReference type="PRINTS" id="PR00310">
    <property type="entry name" value="ANTIPRLFBTG1"/>
</dbReference>
<dbReference type="UniPathway" id="UPA00885"/>
<dbReference type="SUPFAM" id="SSF69572">
    <property type="entry name" value="Activating enzymes of the ubiquitin-like proteins"/>
    <property type="match status" value="1"/>
</dbReference>
<evidence type="ECO:0000313" key="18">
    <source>
        <dbReference type="EMBL" id="TSM04893.1"/>
    </source>
</evidence>
<dbReference type="FunFam" id="3.50.50.80:FF:000002">
    <property type="entry name" value="SUMO-activating enzyme subunit 2"/>
    <property type="match status" value="1"/>
</dbReference>
<evidence type="ECO:0000313" key="19">
    <source>
        <dbReference type="Proteomes" id="UP000319801"/>
    </source>
</evidence>
<dbReference type="FunFam" id="3.40.50.720:FF:000106">
    <property type="entry name" value="NEDD8-activating enzyme E1 catalytic subunit, putative"/>
    <property type="match status" value="1"/>
</dbReference>
<comment type="pathway">
    <text evidence="1">Protein modification; protein neddylation.</text>
</comment>
<dbReference type="Gene3D" id="3.90.640.90">
    <property type="entry name" value="Anti-proliferative protein, N-terminal domain"/>
    <property type="match status" value="1"/>
</dbReference>
<evidence type="ECO:0000256" key="6">
    <source>
        <dbReference type="ARBA" id="ARBA00022598"/>
    </source>
</evidence>
<dbReference type="Pfam" id="PF00899">
    <property type="entry name" value="ThiF"/>
    <property type="match status" value="1"/>
</dbReference>
<dbReference type="PANTHER" id="PTHR10953:SF233">
    <property type="entry name" value="NEDD8-ACTIVATING ENZYME E1 CATALYTIC SUBUNIT"/>
    <property type="match status" value="1"/>
</dbReference>
<comment type="catalytic activity">
    <reaction evidence="12">
        <text>ATP + [NEDD8 protein] + [E1 NEDD8-activating enzyme]-L-cysteine = AMP + diphosphate + [E1 NEDD8-activating enzyme]-S-[NEDD8 protein]-yl-L-cysteine.</text>
        <dbReference type="EC" id="6.2.1.64"/>
    </reaction>
</comment>
<evidence type="ECO:0000256" key="8">
    <source>
        <dbReference type="ARBA" id="ARBA00022741"/>
    </source>
</evidence>
<evidence type="ECO:0000256" key="9">
    <source>
        <dbReference type="ARBA" id="ARBA00022786"/>
    </source>
</evidence>
<evidence type="ECO:0000256" key="4">
    <source>
        <dbReference type="ARBA" id="ARBA00007989"/>
    </source>
</evidence>
<keyword evidence="6" id="KW-0436">Ligase</keyword>
<evidence type="ECO:0000256" key="13">
    <source>
        <dbReference type="ARBA" id="ARBA00029566"/>
    </source>
</evidence>
<keyword evidence="8" id="KW-0547">Nucleotide-binding</keyword>
<dbReference type="InterPro" id="IPR000594">
    <property type="entry name" value="ThiF_NAD_FAD-bd"/>
</dbReference>
<evidence type="ECO:0000256" key="2">
    <source>
        <dbReference type="ARBA" id="ARBA00006101"/>
    </source>
</evidence>
<dbReference type="SMART" id="SM01181">
    <property type="entry name" value="E2_bind"/>
    <property type="match status" value="1"/>
</dbReference>
<evidence type="ECO:0000256" key="1">
    <source>
        <dbReference type="ARBA" id="ARBA00005032"/>
    </source>
</evidence>
<evidence type="ECO:0000256" key="5">
    <source>
        <dbReference type="ARBA" id="ARBA00015203"/>
    </source>
</evidence>
<dbReference type="InterPro" id="IPR030468">
    <property type="entry name" value="Uba3_N"/>
</dbReference>
<dbReference type="EMBL" id="VCAZ01000040">
    <property type="protein sequence ID" value="TSM04893.1"/>
    <property type="molecule type" value="Genomic_DNA"/>
</dbReference>
<keyword evidence="9" id="KW-0833">Ubl conjugation pathway</keyword>
<organism evidence="18 19">
    <name type="scientific">Bagarius yarrelli</name>
    <name type="common">Goonch</name>
    <name type="synonym">Bagrus yarrelli</name>
    <dbReference type="NCBI Taxonomy" id="175774"/>
    <lineage>
        <taxon>Eukaryota</taxon>
        <taxon>Metazoa</taxon>
        <taxon>Chordata</taxon>
        <taxon>Craniata</taxon>
        <taxon>Vertebrata</taxon>
        <taxon>Euteleostomi</taxon>
        <taxon>Actinopterygii</taxon>
        <taxon>Neopterygii</taxon>
        <taxon>Teleostei</taxon>
        <taxon>Ostariophysi</taxon>
        <taxon>Siluriformes</taxon>
        <taxon>Sisoridae</taxon>
        <taxon>Sisorinae</taxon>
        <taxon>Bagarius</taxon>
    </lineage>
</organism>
<comment type="similarity">
    <text evidence="4">Belongs to the BTG family.</text>
</comment>
<keyword evidence="19" id="KW-1185">Reference proteome</keyword>
<dbReference type="InterPro" id="IPR045886">
    <property type="entry name" value="ThiF/MoeB/HesA"/>
</dbReference>
<dbReference type="PANTHER" id="PTHR10953">
    <property type="entry name" value="UBIQUITIN-ACTIVATING ENZYME E1"/>
    <property type="match status" value="1"/>
</dbReference>
<evidence type="ECO:0000256" key="11">
    <source>
        <dbReference type="ARBA" id="ARBA00023624"/>
    </source>
</evidence>
<comment type="caution">
    <text evidence="18">The sequence shown here is derived from an EMBL/GenBank/DDBJ whole genome shotgun (WGS) entry which is preliminary data.</text>
</comment>
<dbReference type="Gene3D" id="1.10.10.520">
    <property type="entry name" value="Ubiquitin activating enzymes (Uba3). Chain: B, domain 2"/>
    <property type="match status" value="1"/>
</dbReference>
<evidence type="ECO:0000259" key="17">
    <source>
        <dbReference type="PROSITE" id="PS01203"/>
    </source>
</evidence>
<dbReference type="Pfam" id="PF07742">
    <property type="entry name" value="BTG"/>
    <property type="match status" value="1"/>
</dbReference>
<feature type="active site" description="Glycyl thioester intermediate" evidence="16">
    <location>
        <position position="214"/>
    </location>
</feature>
<dbReference type="InterPro" id="IPR014929">
    <property type="entry name" value="E2-binding"/>
</dbReference>
<dbReference type="InterPro" id="IPR037078">
    <property type="entry name" value="NEDD8-ac_enz1_catalyticsu_C"/>
</dbReference>
<protein>
    <recommendedName>
        <fullName evidence="5">NEDD8-activating enzyme E1 catalytic subunit</fullName>
        <ecNumber evidence="11">6.2.1.64</ecNumber>
    </recommendedName>
    <alternativeName>
        <fullName evidence="14">NEDD8-activating enzyme E1C</fullName>
    </alternativeName>
    <alternativeName>
        <fullName evidence="15">Ubiquitin-activating enzyme E1C</fullName>
    </alternativeName>
    <alternativeName>
        <fullName evidence="13">Ubiquitin-like modifier-activating enzyme 3</fullName>
    </alternativeName>
</protein>
<dbReference type="InterPro" id="IPR023318">
    <property type="entry name" value="Ub_act_enz_dom_a_sf"/>
</dbReference>
<dbReference type="OrthoDB" id="5977743at2759"/>
<evidence type="ECO:0000256" key="3">
    <source>
        <dbReference type="ARBA" id="ARBA00006310"/>
    </source>
</evidence>
<dbReference type="GO" id="GO:0019781">
    <property type="term" value="F:NEDD8 activating enzyme activity"/>
    <property type="evidence" value="ECO:0007669"/>
    <property type="project" value="UniProtKB-EC"/>
</dbReference>
<dbReference type="InterPro" id="IPR002087">
    <property type="entry name" value="Anti_prolifrtn"/>
</dbReference>
<sequence>MAVDVSSSSDWDGRWSHVQKFLERSGPFTHPDFEPSEETLQFLLETCKILVIGAGGLGCELLKNLALSGFRNIHVVDMDTIDVSNLNRQFLFRPRDVGRPKADVAADFINRRVPGCHVVPHFKKIQDFDESFYRQFHIIVCGLDSIIARRWMNGMLLSLLIYEDGVLDPSSIIPLIDGGTEGFKGNLRVILPGMTACIDCTLELYPPQVNFPMCTIASMPRLPEHCIEYVRILQWPKEYPFGDDVALDGDNPDHIQWVFQRSLERAAEFNITGVTYRLTQGVVKRIIPAVASTNAVIAAACATEVFKIATSAYVPLNNYLVFNDVDGLYTYTFEAERKENCSACSQVPQKLQFPPSAKLQEVLEYLTENASLQMKSPAITATLEGKNKTLYLQSVASIEERTRPNLCKTLKGGVEPGTCEVVARHRCCNKNKIEERSQTVKCSCLTGQVAGTTHARPSCVDAPHTHLHNNIIRKVIETPLMDPYKAIGTYPAGATIKERAADFDFHVSSTRYFRFVCGFVLLKPVKTMKTEVFMAVRFLTGLIRTTGLLTEDHLGHFSVSLQEALFEHYNQHWFPKAPCRGSGYRCLRINHKMDPVIGKAGRAIGITQEELLSLLPSELTVWVDPNEVSYRIGENGSTCELYRSSITWIKPYLNGPWL</sequence>
<dbReference type="GO" id="GO:0005737">
    <property type="term" value="C:cytoplasm"/>
    <property type="evidence" value="ECO:0007669"/>
    <property type="project" value="TreeGrafter"/>
</dbReference>
<evidence type="ECO:0000256" key="12">
    <source>
        <dbReference type="ARBA" id="ARBA00024626"/>
    </source>
</evidence>
<dbReference type="SUPFAM" id="SSF160696">
    <property type="entry name" value="BTG domain-like"/>
    <property type="match status" value="1"/>
</dbReference>
<dbReference type="PROSITE" id="PS00865">
    <property type="entry name" value="UBIQUITIN_ACTIVAT_2"/>
    <property type="match status" value="1"/>
</dbReference>
<keyword evidence="10" id="KW-0067">ATP-binding</keyword>
<evidence type="ECO:0000256" key="15">
    <source>
        <dbReference type="ARBA" id="ARBA00033110"/>
    </source>
</evidence>
<dbReference type="Pfam" id="PF12020">
    <property type="entry name" value="TAFA"/>
    <property type="match status" value="1"/>
</dbReference>
<feature type="domain" description="Anti-proliferative protein" evidence="17">
    <location>
        <begin position="615"/>
        <end position="634"/>
    </location>
</feature>
<keyword evidence="7" id="KW-0732">Signal</keyword>
<dbReference type="PROSITE" id="PS01203">
    <property type="entry name" value="BTG_2"/>
    <property type="match status" value="1"/>
</dbReference>
<dbReference type="GO" id="GO:0005634">
    <property type="term" value="C:nucleus"/>
    <property type="evidence" value="ECO:0007669"/>
    <property type="project" value="TreeGrafter"/>
</dbReference>
<dbReference type="Gene3D" id="3.40.50.720">
    <property type="entry name" value="NAD(P)-binding Rossmann-like Domain"/>
    <property type="match status" value="1"/>
</dbReference>
<evidence type="ECO:0000256" key="7">
    <source>
        <dbReference type="ARBA" id="ARBA00022729"/>
    </source>
</evidence>
<proteinExistence type="inferred from homology"/>
<dbReference type="FunFam" id="1.10.10.520:FF:000001">
    <property type="entry name" value="NEDD8-activating enzyme E1 catalytic subunit"/>
    <property type="match status" value="1"/>
</dbReference>
<dbReference type="Proteomes" id="UP000319801">
    <property type="component" value="Unassembled WGS sequence"/>
</dbReference>
<dbReference type="GO" id="GO:0045116">
    <property type="term" value="P:protein neddylation"/>
    <property type="evidence" value="ECO:0007669"/>
    <property type="project" value="UniProtKB-UniPathway"/>
</dbReference>
<dbReference type="InterPro" id="IPR033127">
    <property type="entry name" value="UBQ-activ_enz_E1_Cys_AS"/>
</dbReference>
<accession>A0A556U2I2</accession>
<gene>
    <name evidence="18" type="ORF">Baya_7778</name>
</gene>
<dbReference type="SMART" id="SM00099">
    <property type="entry name" value="btg1"/>
    <property type="match status" value="1"/>
</dbReference>
<evidence type="ECO:0000256" key="14">
    <source>
        <dbReference type="ARBA" id="ARBA00030644"/>
    </source>
</evidence>
<dbReference type="AlphaFoldDB" id="A0A556U2I2"/>
<dbReference type="InterPro" id="IPR036054">
    <property type="entry name" value="BTG-like_sf"/>
</dbReference>
<dbReference type="InterPro" id="IPR020350">
    <property type="entry name" value="Chemokine-like_TAFA"/>
</dbReference>
<dbReference type="EC" id="6.2.1.64" evidence="11"/>
<name>A0A556U2I2_BAGYA</name>
<evidence type="ECO:0000256" key="10">
    <source>
        <dbReference type="ARBA" id="ARBA00022840"/>
    </source>
</evidence>
<reference evidence="18 19" key="1">
    <citation type="journal article" date="2019" name="Genome Biol. Evol.">
        <title>Whole-Genome Sequencing of the Giant Devil Catfish, Bagarius yarrelli.</title>
        <authorList>
            <person name="Jiang W."/>
            <person name="Lv Y."/>
            <person name="Cheng L."/>
            <person name="Yang K."/>
            <person name="Chao B."/>
            <person name="Wang X."/>
            <person name="Li Y."/>
            <person name="Pan X."/>
            <person name="You X."/>
            <person name="Zhang Y."/>
            <person name="Yang J."/>
            <person name="Li J."/>
            <person name="Zhang X."/>
            <person name="Liu S."/>
            <person name="Sun C."/>
            <person name="Yang J."/>
            <person name="Shi Q."/>
        </authorList>
    </citation>
    <scope>NUCLEOTIDE SEQUENCE [LARGE SCALE GENOMIC DNA]</scope>
    <source>
        <strain evidence="18">JWS20170419001</strain>
        <tissue evidence="18">Muscle</tissue>
    </source>
</reference>
<dbReference type="CDD" id="cd01488">
    <property type="entry name" value="Uba3_RUB"/>
    <property type="match status" value="1"/>
</dbReference>
<evidence type="ECO:0000256" key="16">
    <source>
        <dbReference type="PROSITE-ProRule" id="PRU10132"/>
    </source>
</evidence>